<reference evidence="1" key="1">
    <citation type="submission" date="2022-09" db="EMBL/GenBank/DDBJ databases">
        <title>Australian commercial rhizobial inoculants.</title>
        <authorList>
            <person name="Kohlmeier M.G."/>
            <person name="O'Hara G.W."/>
            <person name="Colombi E."/>
            <person name="Ramsay J.P."/>
            <person name="Terpolilli J."/>
        </authorList>
    </citation>
    <scope>NUCLEOTIDE SEQUENCE</scope>
    <source>
        <strain evidence="1">WSM1592</strain>
        <plasmid evidence="1">pWSM1592_3</plasmid>
    </source>
</reference>
<dbReference type="RefSeq" id="WP_245209308.1">
    <property type="nucleotide sequence ID" value="NZ_CP104146.1"/>
</dbReference>
<dbReference type="Gene3D" id="1.10.3450.10">
    <property type="entry name" value="TTHA0068-like"/>
    <property type="match status" value="1"/>
</dbReference>
<sequence>MRDPAGHSYHVGPLPLATQASLDSDAFAWGQDLFNHGYYWEAHEAWEGLWQVAARDSAVRMLLKGLILLSAAGVKIREGIYDAALRHAGRAAALFRRLMTVQHSDFAHALGIPLAALANHAEATARTPPVPQSTILGHPEPVFDFILGSKSSARQSPLRESRRRHGR</sequence>
<protein>
    <submittedName>
        <fullName evidence="1">DUF309 domain-containing protein</fullName>
    </submittedName>
</protein>
<evidence type="ECO:0000313" key="2">
    <source>
        <dbReference type="Proteomes" id="UP001060123"/>
    </source>
</evidence>
<dbReference type="Proteomes" id="UP001060123">
    <property type="component" value="Plasmid pWSM1592_3"/>
</dbReference>
<geneLocation type="plasmid" evidence="1 2">
    <name>pWSM1592_3</name>
</geneLocation>
<name>A0ABY5XY28_RHISU</name>
<gene>
    <name evidence="1" type="ORF">N2599_36540</name>
</gene>
<keyword evidence="2" id="KW-1185">Reference proteome</keyword>
<keyword evidence="1" id="KW-0614">Plasmid</keyword>
<accession>A0ABY5XY28</accession>
<evidence type="ECO:0000313" key="1">
    <source>
        <dbReference type="EMBL" id="UWU19547.1"/>
    </source>
</evidence>
<dbReference type="Pfam" id="PF03745">
    <property type="entry name" value="DUF309"/>
    <property type="match status" value="1"/>
</dbReference>
<dbReference type="InterPro" id="IPR023203">
    <property type="entry name" value="TTHA0068_sf"/>
</dbReference>
<proteinExistence type="predicted"/>
<dbReference type="InterPro" id="IPR005500">
    <property type="entry name" value="DUF309"/>
</dbReference>
<dbReference type="EMBL" id="CP104146">
    <property type="protein sequence ID" value="UWU19547.1"/>
    <property type="molecule type" value="Genomic_DNA"/>
</dbReference>
<organism evidence="1 2">
    <name type="scientific">Rhizobium sullae</name>
    <name type="common">Rhizobium hedysari</name>
    <dbReference type="NCBI Taxonomy" id="50338"/>
    <lineage>
        <taxon>Bacteria</taxon>
        <taxon>Pseudomonadati</taxon>
        <taxon>Pseudomonadota</taxon>
        <taxon>Alphaproteobacteria</taxon>
        <taxon>Hyphomicrobiales</taxon>
        <taxon>Rhizobiaceae</taxon>
        <taxon>Rhizobium/Agrobacterium group</taxon>
        <taxon>Rhizobium</taxon>
    </lineage>
</organism>
<dbReference type="SUPFAM" id="SSF140663">
    <property type="entry name" value="TTHA0068-like"/>
    <property type="match status" value="1"/>
</dbReference>